<evidence type="ECO:0000313" key="3">
    <source>
        <dbReference type="Proteomes" id="UP001521150"/>
    </source>
</evidence>
<dbReference type="RefSeq" id="WP_233728465.1">
    <property type="nucleotide sequence ID" value="NZ_JAJVCN010000002.1"/>
</dbReference>
<reference evidence="2 3" key="1">
    <citation type="submission" date="2021-12" db="EMBL/GenBank/DDBJ databases">
        <title>Genome sequence of Kibdelosporangium philippinense ATCC 49844.</title>
        <authorList>
            <person name="Fedorov E.A."/>
            <person name="Omeragic M."/>
            <person name="Shalygina K.F."/>
            <person name="Maclea K.S."/>
        </authorList>
    </citation>
    <scope>NUCLEOTIDE SEQUENCE [LARGE SCALE GENOMIC DNA]</scope>
    <source>
        <strain evidence="2 3">ATCC 49844</strain>
    </source>
</reference>
<proteinExistence type="predicted"/>
<accession>A0ABS8ZGY0</accession>
<sequence length="324" mass="35475">MTATTTARPHGEPTYNSLDTARDTFALLVTGPDPLSLNGARFPGLPNRDLALDEVRDLLLTRECPQTTWDAVWAHLIMRSRADGASWTVGAVGVALPALTSVAARLTRRCPGDPADLHAEVLRGFLDGLTRVDLTRPQIMVRLWWAAYRAGYAVVTDALAEKTRSLEGFWSRPPIPPWGHPDIVLARAVAEGVLTATEADLIGMTRLESVPISQWAADHQIGDWAAYKARRRAELRLAAYLRDGMADTDPDDPLTDRVAAAMTLHRPRTASSTPDKQSRNVTERRRAHTGKSVPVVSKTDPDSGLQERGELPRTTTSLEVRPCA</sequence>
<name>A0ABS8ZGY0_9PSEU</name>
<keyword evidence="3" id="KW-1185">Reference proteome</keyword>
<organism evidence="2 3">
    <name type="scientific">Kibdelosporangium philippinense</name>
    <dbReference type="NCBI Taxonomy" id="211113"/>
    <lineage>
        <taxon>Bacteria</taxon>
        <taxon>Bacillati</taxon>
        <taxon>Actinomycetota</taxon>
        <taxon>Actinomycetes</taxon>
        <taxon>Pseudonocardiales</taxon>
        <taxon>Pseudonocardiaceae</taxon>
        <taxon>Kibdelosporangium</taxon>
    </lineage>
</organism>
<evidence type="ECO:0000313" key="2">
    <source>
        <dbReference type="EMBL" id="MCE7007071.1"/>
    </source>
</evidence>
<dbReference type="Proteomes" id="UP001521150">
    <property type="component" value="Unassembled WGS sequence"/>
</dbReference>
<comment type="caution">
    <text evidence="2">The sequence shown here is derived from an EMBL/GenBank/DDBJ whole genome shotgun (WGS) entry which is preliminary data.</text>
</comment>
<evidence type="ECO:0000256" key="1">
    <source>
        <dbReference type="SAM" id="MobiDB-lite"/>
    </source>
</evidence>
<feature type="region of interest" description="Disordered" evidence="1">
    <location>
        <begin position="264"/>
        <end position="324"/>
    </location>
</feature>
<feature type="compositionally biased region" description="Basic and acidic residues" evidence="1">
    <location>
        <begin position="299"/>
        <end position="311"/>
    </location>
</feature>
<protein>
    <submittedName>
        <fullName evidence="2">Uncharacterized protein</fullName>
    </submittedName>
</protein>
<dbReference type="EMBL" id="JAJVCN010000002">
    <property type="protein sequence ID" value="MCE7007071.1"/>
    <property type="molecule type" value="Genomic_DNA"/>
</dbReference>
<gene>
    <name evidence="2" type="ORF">LWC34_30215</name>
</gene>